<dbReference type="GO" id="GO:0008033">
    <property type="term" value="P:tRNA processing"/>
    <property type="evidence" value="ECO:0007669"/>
    <property type="project" value="UniProtKB-KW"/>
</dbReference>
<keyword evidence="1" id="KW-0819">tRNA processing</keyword>
<dbReference type="GO" id="GO:0005655">
    <property type="term" value="C:nucleolar ribonuclease P complex"/>
    <property type="evidence" value="ECO:0007669"/>
    <property type="project" value="TreeGrafter"/>
</dbReference>
<evidence type="ECO:0000256" key="2">
    <source>
        <dbReference type="ARBA" id="ARBA00022723"/>
    </source>
</evidence>
<dbReference type="EMBL" id="JACSDZ010000018">
    <property type="protein sequence ID" value="KAF7384036.1"/>
    <property type="molecule type" value="Genomic_DNA"/>
</dbReference>
<evidence type="ECO:0000313" key="6">
    <source>
        <dbReference type="EMBL" id="KAF7384036.1"/>
    </source>
</evidence>
<dbReference type="InterPro" id="IPR007175">
    <property type="entry name" value="Rpr2/Snm1/Rpp21"/>
</dbReference>
<gene>
    <name evidence="6" type="ORF">HZH68_014793</name>
</gene>
<accession>A0A834J8R2</accession>
<evidence type="ECO:0000256" key="5">
    <source>
        <dbReference type="SAM" id="MobiDB-lite"/>
    </source>
</evidence>
<protein>
    <submittedName>
        <fullName evidence="6">Uncharacterized protein</fullName>
    </submittedName>
</protein>
<keyword evidence="3" id="KW-0862">Zinc</keyword>
<dbReference type="PANTHER" id="PTHR14742:SF0">
    <property type="entry name" value="RIBONUCLEASE P PROTEIN SUBUNIT P21"/>
    <property type="match status" value="1"/>
</dbReference>
<sequence>MEKEAKACQGKDVFERMNYLYQASHLIALKNRVAASYYGNTMMGCAKKAVLRIEPNIKRTICKRCQSPLIPGETARVRLCSKHIKGVKWTCLICLNSKKYPTKKGYKLWIDQPEAIVETLHYVPKQKSIDCDKNKIDDNKTEPSNNTNIEKKSEHNLD</sequence>
<proteinExistence type="inferred from homology"/>
<evidence type="ECO:0000313" key="7">
    <source>
        <dbReference type="Proteomes" id="UP000617340"/>
    </source>
</evidence>
<comment type="caution">
    <text evidence="6">The sequence shown here is derived from an EMBL/GenBank/DDBJ whole genome shotgun (WGS) entry which is preliminary data.</text>
</comment>
<evidence type="ECO:0000256" key="3">
    <source>
        <dbReference type="ARBA" id="ARBA00022833"/>
    </source>
</evidence>
<name>A0A834J8R2_VESGE</name>
<keyword evidence="7" id="KW-1185">Reference proteome</keyword>
<feature type="compositionally biased region" description="Basic and acidic residues" evidence="5">
    <location>
        <begin position="149"/>
        <end position="158"/>
    </location>
</feature>
<evidence type="ECO:0000256" key="4">
    <source>
        <dbReference type="ARBA" id="ARBA00038402"/>
    </source>
</evidence>
<dbReference type="GO" id="GO:0046872">
    <property type="term" value="F:metal ion binding"/>
    <property type="evidence" value="ECO:0007669"/>
    <property type="project" value="UniProtKB-KW"/>
</dbReference>
<feature type="region of interest" description="Disordered" evidence="5">
    <location>
        <begin position="133"/>
        <end position="158"/>
    </location>
</feature>
<dbReference type="AlphaFoldDB" id="A0A834J8R2"/>
<dbReference type="Gene3D" id="6.20.50.20">
    <property type="match status" value="1"/>
</dbReference>
<dbReference type="PANTHER" id="PTHR14742">
    <property type="entry name" value="RIBONUCLEASE P SUBUNIT P21"/>
    <property type="match status" value="1"/>
</dbReference>
<dbReference type="Pfam" id="PF04032">
    <property type="entry name" value="Rpr2"/>
    <property type="match status" value="1"/>
</dbReference>
<comment type="similarity">
    <text evidence="4">Belongs to the eukaryotic/archaeal RNase P protein component 4 family.</text>
</comment>
<organism evidence="6 7">
    <name type="scientific">Vespula germanica</name>
    <name type="common">German yellow jacket</name>
    <name type="synonym">Paravespula germanica</name>
    <dbReference type="NCBI Taxonomy" id="30212"/>
    <lineage>
        <taxon>Eukaryota</taxon>
        <taxon>Metazoa</taxon>
        <taxon>Ecdysozoa</taxon>
        <taxon>Arthropoda</taxon>
        <taxon>Hexapoda</taxon>
        <taxon>Insecta</taxon>
        <taxon>Pterygota</taxon>
        <taxon>Neoptera</taxon>
        <taxon>Endopterygota</taxon>
        <taxon>Hymenoptera</taxon>
        <taxon>Apocrita</taxon>
        <taxon>Aculeata</taxon>
        <taxon>Vespoidea</taxon>
        <taxon>Vespidae</taxon>
        <taxon>Vespinae</taxon>
        <taxon>Vespula</taxon>
    </lineage>
</organism>
<evidence type="ECO:0000256" key="1">
    <source>
        <dbReference type="ARBA" id="ARBA00022694"/>
    </source>
</evidence>
<reference evidence="6" key="1">
    <citation type="journal article" date="2020" name="G3 (Bethesda)">
        <title>High-Quality Assemblies for Three Invasive Social Wasps from the &lt;i&gt;Vespula&lt;/i&gt; Genus.</title>
        <authorList>
            <person name="Harrop T.W.R."/>
            <person name="Guhlin J."/>
            <person name="McLaughlin G.M."/>
            <person name="Permina E."/>
            <person name="Stockwell P."/>
            <person name="Gilligan J."/>
            <person name="Le Lec M.F."/>
            <person name="Gruber M.A.M."/>
            <person name="Quinn O."/>
            <person name="Lovegrove M."/>
            <person name="Duncan E.J."/>
            <person name="Remnant E.J."/>
            <person name="Van Eeckhoven J."/>
            <person name="Graham B."/>
            <person name="Knapp R.A."/>
            <person name="Langford K.W."/>
            <person name="Kronenberg Z."/>
            <person name="Press M.O."/>
            <person name="Eacker S.M."/>
            <person name="Wilson-Rankin E.E."/>
            <person name="Purcell J."/>
            <person name="Lester P.J."/>
            <person name="Dearden P.K."/>
        </authorList>
    </citation>
    <scope>NUCLEOTIDE SEQUENCE</scope>
    <source>
        <strain evidence="6">Linc-1</strain>
    </source>
</reference>
<keyword evidence="2" id="KW-0479">Metal-binding</keyword>
<dbReference type="Proteomes" id="UP000617340">
    <property type="component" value="Unassembled WGS sequence"/>
</dbReference>